<dbReference type="GO" id="GO:0005886">
    <property type="term" value="C:plasma membrane"/>
    <property type="evidence" value="ECO:0007669"/>
    <property type="project" value="TreeGrafter"/>
</dbReference>
<evidence type="ECO:0000256" key="6">
    <source>
        <dbReference type="ARBA" id="ARBA00023065"/>
    </source>
</evidence>
<evidence type="ECO:0000259" key="11">
    <source>
        <dbReference type="Pfam" id="PF07885"/>
    </source>
</evidence>
<evidence type="ECO:0000256" key="2">
    <source>
        <dbReference type="ARBA" id="ARBA00010159"/>
    </source>
</evidence>
<keyword evidence="8" id="KW-0407">Ion channel</keyword>
<feature type="region of interest" description="Disordered" evidence="9">
    <location>
        <begin position="571"/>
        <end position="603"/>
    </location>
</feature>
<evidence type="ECO:0000256" key="4">
    <source>
        <dbReference type="ARBA" id="ARBA00022692"/>
    </source>
</evidence>
<name>A0AAE0DNZ7_9ROSI</name>
<feature type="transmembrane region" description="Helical" evidence="10">
    <location>
        <begin position="430"/>
        <end position="450"/>
    </location>
</feature>
<feature type="region of interest" description="Disordered" evidence="9">
    <location>
        <begin position="662"/>
        <end position="691"/>
    </location>
</feature>
<dbReference type="GO" id="GO:0005774">
    <property type="term" value="C:vacuolar membrane"/>
    <property type="evidence" value="ECO:0007669"/>
    <property type="project" value="UniProtKB-ARBA"/>
</dbReference>
<reference evidence="12" key="1">
    <citation type="journal article" date="2023" name="Plant J.">
        <title>Genome sequences and population genomics provide insights into the demographic history, inbreeding, and mutation load of two 'living fossil' tree species of Dipteronia.</title>
        <authorList>
            <person name="Feng Y."/>
            <person name="Comes H.P."/>
            <person name="Chen J."/>
            <person name="Zhu S."/>
            <person name="Lu R."/>
            <person name="Zhang X."/>
            <person name="Li P."/>
            <person name="Qiu J."/>
            <person name="Olsen K.M."/>
            <person name="Qiu Y."/>
        </authorList>
    </citation>
    <scope>NUCLEOTIDE SEQUENCE</scope>
    <source>
        <strain evidence="12">NBL</strain>
    </source>
</reference>
<comment type="similarity">
    <text evidence="2">Belongs to the two pore domain potassium channel (TC 1.A.1.7) family.</text>
</comment>
<evidence type="ECO:0000313" key="12">
    <source>
        <dbReference type="EMBL" id="KAK3177457.1"/>
    </source>
</evidence>
<evidence type="ECO:0000256" key="10">
    <source>
        <dbReference type="SAM" id="Phobius"/>
    </source>
</evidence>
<feature type="compositionally biased region" description="Basic and acidic residues" evidence="9">
    <location>
        <begin position="530"/>
        <end position="544"/>
    </location>
</feature>
<dbReference type="EMBL" id="JANJYJ010000341">
    <property type="protein sequence ID" value="KAK3177457.1"/>
    <property type="molecule type" value="Genomic_DNA"/>
</dbReference>
<dbReference type="GO" id="GO:0022841">
    <property type="term" value="F:potassium ion leak channel activity"/>
    <property type="evidence" value="ECO:0007669"/>
    <property type="project" value="TreeGrafter"/>
</dbReference>
<comment type="subcellular location">
    <subcellularLocation>
        <location evidence="1">Membrane</location>
        <topology evidence="1">Multi-pass membrane protein</topology>
    </subcellularLocation>
</comment>
<feature type="domain" description="Potassium channel" evidence="11">
    <location>
        <begin position="412"/>
        <end position="486"/>
    </location>
</feature>
<dbReference type="Gene3D" id="1.10.287.70">
    <property type="match status" value="2"/>
</dbReference>
<keyword evidence="6" id="KW-0406">Ion transport</keyword>
<gene>
    <name evidence="12" type="ORF">Dsin_033180</name>
</gene>
<keyword evidence="7 10" id="KW-0472">Membrane</keyword>
<dbReference type="PANTHER" id="PTHR11003">
    <property type="entry name" value="POTASSIUM CHANNEL, SUBFAMILY K"/>
    <property type="match status" value="1"/>
</dbReference>
<protein>
    <recommendedName>
        <fullName evidence="11">Potassium channel domain-containing protein</fullName>
    </recommendedName>
</protein>
<feature type="compositionally biased region" description="Basic and acidic residues" evidence="9">
    <location>
        <begin position="15"/>
        <end position="42"/>
    </location>
</feature>
<evidence type="ECO:0000256" key="1">
    <source>
        <dbReference type="ARBA" id="ARBA00004141"/>
    </source>
</evidence>
<feature type="compositionally biased region" description="Basic and acidic residues" evidence="9">
    <location>
        <begin position="729"/>
        <end position="750"/>
    </location>
</feature>
<dbReference type="SUPFAM" id="SSF81324">
    <property type="entry name" value="Voltage-gated potassium channels"/>
    <property type="match status" value="2"/>
</dbReference>
<dbReference type="InterPro" id="IPR013099">
    <property type="entry name" value="K_chnl_dom"/>
</dbReference>
<organism evidence="12 13">
    <name type="scientific">Dipteronia sinensis</name>
    <dbReference type="NCBI Taxonomy" id="43782"/>
    <lineage>
        <taxon>Eukaryota</taxon>
        <taxon>Viridiplantae</taxon>
        <taxon>Streptophyta</taxon>
        <taxon>Embryophyta</taxon>
        <taxon>Tracheophyta</taxon>
        <taxon>Spermatophyta</taxon>
        <taxon>Magnoliopsida</taxon>
        <taxon>eudicotyledons</taxon>
        <taxon>Gunneridae</taxon>
        <taxon>Pentapetalae</taxon>
        <taxon>rosids</taxon>
        <taxon>malvids</taxon>
        <taxon>Sapindales</taxon>
        <taxon>Sapindaceae</taxon>
        <taxon>Hippocastanoideae</taxon>
        <taxon>Acereae</taxon>
        <taxon>Dipteronia</taxon>
    </lineage>
</organism>
<feature type="compositionally biased region" description="Polar residues" evidence="9">
    <location>
        <begin position="671"/>
        <end position="691"/>
    </location>
</feature>
<comment type="caution">
    <text evidence="12">The sequence shown here is derived from an EMBL/GenBank/DDBJ whole genome shotgun (WGS) entry which is preliminary data.</text>
</comment>
<evidence type="ECO:0000256" key="7">
    <source>
        <dbReference type="ARBA" id="ARBA00023136"/>
    </source>
</evidence>
<dbReference type="GO" id="GO:0015271">
    <property type="term" value="F:outward rectifier potassium channel activity"/>
    <property type="evidence" value="ECO:0007669"/>
    <property type="project" value="TreeGrafter"/>
</dbReference>
<evidence type="ECO:0000313" key="13">
    <source>
        <dbReference type="Proteomes" id="UP001281410"/>
    </source>
</evidence>
<dbReference type="Pfam" id="PF07885">
    <property type="entry name" value="Ion_trans_2"/>
    <property type="match status" value="2"/>
</dbReference>
<dbReference type="InterPro" id="IPR003280">
    <property type="entry name" value="2pore_dom_K_chnl"/>
</dbReference>
<proteinExistence type="inferred from homology"/>
<feature type="region of interest" description="Disordered" evidence="9">
    <location>
        <begin position="729"/>
        <end position="764"/>
    </location>
</feature>
<feature type="transmembrane region" description="Helical" evidence="10">
    <location>
        <begin position="194"/>
        <end position="217"/>
    </location>
</feature>
<sequence length="764" mass="87045">MNDAGLDEPIAHASSEVRDTYHDQSNHHSQLDGHDDTADAPHKPHQSPQYQSPAYSHPRKEDDLAHHLPTRWWYASTAFPLLAGTFGPMANAFSICALVENWRIEVPPEGTEGHGINIPDPTWLIAVNAVSLVFALIANLSLLLNMAKRLSFRWAQPITILGFWLSSVLLTILVGIAAHHFHAPGVQKQALSQAYYYACWAAGLYQIISLMMCVTVYGALTNQYSNEFKLTMAQRTLMLQTISFLTYLLLGALVYSRVESWKFLDAVYWADFTLLTVGVGGDMVPTTHLGRSLLFPFSIGGIVMLGLVVSSIRTMVLERGKRKLHARMTEKMRRKVVKQVDEIYKKGKAKRKRVVGLNNNLVRRLTLEPTDDPEDELNRRRAEFEAMRTVEELTSRRQKWMHLTFSTIAFSILWFIGSVVFWQTEGRNQGWSYFTALYFAWTSLLTIGYGDYLPLSNAGRPFFVFWSLLAVPSLTILISDMGDTVVKGVKDVTIWIGEVTILPSSQGSVMERLRYGIFKALHLRMSQSPEARDEERPSDSDSNSKDTPLQQPGLVKLFRFPRRFLRSKRADEDEDRLGKDFEESERKAESEARSKGDRTAEDEHHYHHVLISEIRKLHTDANAATPKRYTYDEWAYYLNLLGEDESSSTFHRNAPVNANKERLHQHDGSTDHTNNPERPQTPSSEQRNVAQWSWIGPRSPLMTRGDQSESEWLVSRLFERLEESLRDLHGEKKDVYTQVLDHSKGLDQKPSRTSTPQQPPSNGE</sequence>
<dbReference type="GO" id="GO:0030322">
    <property type="term" value="P:stabilization of membrane potential"/>
    <property type="evidence" value="ECO:0007669"/>
    <property type="project" value="TreeGrafter"/>
</dbReference>
<keyword evidence="5 10" id="KW-1133">Transmembrane helix</keyword>
<evidence type="ECO:0000256" key="3">
    <source>
        <dbReference type="ARBA" id="ARBA00022448"/>
    </source>
</evidence>
<evidence type="ECO:0000256" key="8">
    <source>
        <dbReference type="ARBA" id="ARBA00023303"/>
    </source>
</evidence>
<feature type="transmembrane region" description="Helical" evidence="10">
    <location>
        <begin position="158"/>
        <end position="182"/>
    </location>
</feature>
<feature type="transmembrane region" description="Helical" evidence="10">
    <location>
        <begin position="123"/>
        <end position="146"/>
    </location>
</feature>
<evidence type="ECO:0000256" key="5">
    <source>
        <dbReference type="ARBA" id="ARBA00022989"/>
    </source>
</evidence>
<feature type="transmembrane region" description="Helical" evidence="10">
    <location>
        <begin position="462"/>
        <end position="479"/>
    </location>
</feature>
<feature type="region of interest" description="Disordered" evidence="9">
    <location>
        <begin position="527"/>
        <end position="550"/>
    </location>
</feature>
<feature type="transmembrane region" description="Helical" evidence="10">
    <location>
        <begin position="403"/>
        <end position="424"/>
    </location>
</feature>
<dbReference type="PANTHER" id="PTHR11003:SF301">
    <property type="entry name" value="POTASSIUM CHANNEL PROTEIN"/>
    <property type="match status" value="1"/>
</dbReference>
<accession>A0AAE0DNZ7</accession>
<keyword evidence="13" id="KW-1185">Reference proteome</keyword>
<feature type="region of interest" description="Disordered" evidence="9">
    <location>
        <begin position="1"/>
        <end position="61"/>
    </location>
</feature>
<dbReference type="AlphaFoldDB" id="A0AAE0DNZ7"/>
<feature type="transmembrane region" description="Helical" evidence="10">
    <location>
        <begin position="237"/>
        <end position="255"/>
    </location>
</feature>
<feature type="domain" description="Potassium channel" evidence="11">
    <location>
        <begin position="244"/>
        <end position="316"/>
    </location>
</feature>
<evidence type="ECO:0000256" key="9">
    <source>
        <dbReference type="SAM" id="MobiDB-lite"/>
    </source>
</evidence>
<dbReference type="Proteomes" id="UP001281410">
    <property type="component" value="Unassembled WGS sequence"/>
</dbReference>
<keyword evidence="4 10" id="KW-0812">Transmembrane</keyword>
<feature type="transmembrane region" description="Helical" evidence="10">
    <location>
        <begin position="293"/>
        <end position="316"/>
    </location>
</feature>
<keyword evidence="3" id="KW-0813">Transport</keyword>